<dbReference type="Gramene" id="Pp3c25_13150V3.2">
    <property type="protein sequence ID" value="Pp3c25_13150V3.2"/>
    <property type="gene ID" value="Pp3c25_13150"/>
</dbReference>
<dbReference type="Proteomes" id="UP000006727">
    <property type="component" value="Chromosome 25"/>
</dbReference>
<dbReference type="SUPFAM" id="SSF49562">
    <property type="entry name" value="C2 domain (Calcium/lipid-binding domain, CaLB)"/>
    <property type="match status" value="2"/>
</dbReference>
<keyword evidence="5" id="KW-1185">Reference proteome</keyword>
<reference evidence="4" key="3">
    <citation type="submission" date="2020-12" db="UniProtKB">
        <authorList>
            <consortium name="EnsemblPlants"/>
        </authorList>
    </citation>
    <scope>IDENTIFICATION</scope>
</reference>
<reference evidence="3 5" key="1">
    <citation type="journal article" date="2008" name="Science">
        <title>The Physcomitrella genome reveals evolutionary insights into the conquest of land by plants.</title>
        <authorList>
            <person name="Rensing S."/>
            <person name="Lang D."/>
            <person name="Zimmer A."/>
            <person name="Terry A."/>
            <person name="Salamov A."/>
            <person name="Shapiro H."/>
            <person name="Nishiyama T."/>
            <person name="Perroud P.-F."/>
            <person name="Lindquist E."/>
            <person name="Kamisugi Y."/>
            <person name="Tanahashi T."/>
            <person name="Sakakibara K."/>
            <person name="Fujita T."/>
            <person name="Oishi K."/>
            <person name="Shin-I T."/>
            <person name="Kuroki Y."/>
            <person name="Toyoda A."/>
            <person name="Suzuki Y."/>
            <person name="Hashimoto A."/>
            <person name="Yamaguchi K."/>
            <person name="Sugano A."/>
            <person name="Kohara Y."/>
            <person name="Fujiyama A."/>
            <person name="Anterola A."/>
            <person name="Aoki S."/>
            <person name="Ashton N."/>
            <person name="Barbazuk W.B."/>
            <person name="Barker E."/>
            <person name="Bennetzen J."/>
            <person name="Bezanilla M."/>
            <person name="Blankenship R."/>
            <person name="Cho S.H."/>
            <person name="Dutcher S."/>
            <person name="Estelle M."/>
            <person name="Fawcett J.A."/>
            <person name="Gundlach H."/>
            <person name="Hanada K."/>
            <person name="Heyl A."/>
            <person name="Hicks K.A."/>
            <person name="Hugh J."/>
            <person name="Lohr M."/>
            <person name="Mayer K."/>
            <person name="Melkozernov A."/>
            <person name="Murata T."/>
            <person name="Nelson D."/>
            <person name="Pils B."/>
            <person name="Prigge M."/>
            <person name="Reiss B."/>
            <person name="Renner T."/>
            <person name="Rombauts S."/>
            <person name="Rushton P."/>
            <person name="Sanderfoot A."/>
            <person name="Schween G."/>
            <person name="Shiu S.-H."/>
            <person name="Stueber K."/>
            <person name="Theodoulou F.L."/>
            <person name="Tu H."/>
            <person name="Van de Peer Y."/>
            <person name="Verrier P.J."/>
            <person name="Waters E."/>
            <person name="Wood A."/>
            <person name="Yang L."/>
            <person name="Cove D."/>
            <person name="Cuming A."/>
            <person name="Hasebe M."/>
            <person name="Lucas S."/>
            <person name="Mishler D.B."/>
            <person name="Reski R."/>
            <person name="Grigoriev I."/>
            <person name="Quatrano R.S."/>
            <person name="Boore J.L."/>
        </authorList>
    </citation>
    <scope>NUCLEOTIDE SEQUENCE [LARGE SCALE GENOMIC DNA]</scope>
    <source>
        <strain evidence="4 5">cv. Gransden 2004</strain>
    </source>
</reference>
<dbReference type="RefSeq" id="XP_073387322.1">
    <property type="nucleotide sequence ID" value="XM_073531221.1"/>
</dbReference>
<feature type="region of interest" description="Disordered" evidence="1">
    <location>
        <begin position="452"/>
        <end position="523"/>
    </location>
</feature>
<evidence type="ECO:0000313" key="3">
    <source>
        <dbReference type="EMBL" id="PNR27752.1"/>
    </source>
</evidence>
<dbReference type="GeneID" id="112277176"/>
<dbReference type="EnsemblPlants" id="Pp3c25_13150V3.1">
    <property type="protein sequence ID" value="Pp3c25_13150V3.1"/>
    <property type="gene ID" value="Pp3c25_13150"/>
</dbReference>
<dbReference type="AlphaFoldDB" id="A0A2K1IEP9"/>
<dbReference type="EnsemblPlants" id="Pp3c25_13150V3.3">
    <property type="protein sequence ID" value="Pp3c25_13150V3.3"/>
    <property type="gene ID" value="Pp3c25_13150"/>
</dbReference>
<feature type="compositionally biased region" description="Low complexity" evidence="1">
    <location>
        <begin position="467"/>
        <end position="482"/>
    </location>
</feature>
<protein>
    <recommendedName>
        <fullName evidence="2">C2 domain-containing protein</fullName>
    </recommendedName>
</protein>
<feature type="compositionally biased region" description="Polar residues" evidence="1">
    <location>
        <begin position="489"/>
        <end position="499"/>
    </location>
</feature>
<evidence type="ECO:0000313" key="5">
    <source>
        <dbReference type="Proteomes" id="UP000006727"/>
    </source>
</evidence>
<gene>
    <name evidence="4" type="primary">LOC112277176</name>
    <name evidence="3" type="ORF">PHYPA_029904</name>
</gene>
<evidence type="ECO:0000256" key="1">
    <source>
        <dbReference type="SAM" id="MobiDB-lite"/>
    </source>
</evidence>
<evidence type="ECO:0000259" key="2">
    <source>
        <dbReference type="PROSITE" id="PS50004"/>
    </source>
</evidence>
<dbReference type="Pfam" id="PF00168">
    <property type="entry name" value="C2"/>
    <property type="match status" value="2"/>
</dbReference>
<reference evidence="3 5" key="2">
    <citation type="journal article" date="2018" name="Plant J.">
        <title>The Physcomitrella patens chromosome-scale assembly reveals moss genome structure and evolution.</title>
        <authorList>
            <person name="Lang D."/>
            <person name="Ullrich K.K."/>
            <person name="Murat F."/>
            <person name="Fuchs J."/>
            <person name="Jenkins J."/>
            <person name="Haas F.B."/>
            <person name="Piednoel M."/>
            <person name="Gundlach H."/>
            <person name="Van Bel M."/>
            <person name="Meyberg R."/>
            <person name="Vives C."/>
            <person name="Morata J."/>
            <person name="Symeonidi A."/>
            <person name="Hiss M."/>
            <person name="Muchero W."/>
            <person name="Kamisugi Y."/>
            <person name="Saleh O."/>
            <person name="Blanc G."/>
            <person name="Decker E.L."/>
            <person name="van Gessel N."/>
            <person name="Grimwood J."/>
            <person name="Hayes R.D."/>
            <person name="Graham S.W."/>
            <person name="Gunter L.E."/>
            <person name="McDaniel S.F."/>
            <person name="Hoernstein S.N.W."/>
            <person name="Larsson A."/>
            <person name="Li F.W."/>
            <person name="Perroud P.F."/>
            <person name="Phillips J."/>
            <person name="Ranjan P."/>
            <person name="Rokshar D.S."/>
            <person name="Rothfels C.J."/>
            <person name="Schneider L."/>
            <person name="Shu S."/>
            <person name="Stevenson D.W."/>
            <person name="Thummler F."/>
            <person name="Tillich M."/>
            <person name="Villarreal Aguilar J.C."/>
            <person name="Widiez T."/>
            <person name="Wong G.K."/>
            <person name="Wymore A."/>
            <person name="Zhang Y."/>
            <person name="Zimmer A.D."/>
            <person name="Quatrano R.S."/>
            <person name="Mayer K.F.X."/>
            <person name="Goodstein D."/>
            <person name="Casacuberta J.M."/>
            <person name="Vandepoele K."/>
            <person name="Reski R."/>
            <person name="Cuming A.C."/>
            <person name="Tuskan G.A."/>
            <person name="Maumus F."/>
            <person name="Salse J."/>
            <person name="Schmutz J."/>
            <person name="Rensing S.A."/>
        </authorList>
    </citation>
    <scope>NUCLEOTIDE SEQUENCE [LARGE SCALE GENOMIC DNA]</scope>
    <source>
        <strain evidence="4 5">cv. Gransden 2004</strain>
    </source>
</reference>
<dbReference type="EMBL" id="ABEU02000025">
    <property type="protein sequence ID" value="PNR27752.1"/>
    <property type="molecule type" value="Genomic_DNA"/>
</dbReference>
<dbReference type="InterPro" id="IPR000008">
    <property type="entry name" value="C2_dom"/>
</dbReference>
<dbReference type="PROSITE" id="PS50004">
    <property type="entry name" value="C2"/>
    <property type="match status" value="1"/>
</dbReference>
<evidence type="ECO:0000313" key="4">
    <source>
        <dbReference type="EnsemblPlants" id="Pp3c25_13150V3.1"/>
    </source>
</evidence>
<dbReference type="Gramene" id="Pp3c25_13150V3.1">
    <property type="protein sequence ID" value="Pp3c25_13150V3.1"/>
    <property type="gene ID" value="Pp3c25_13150"/>
</dbReference>
<name>A0A2K1IEP9_PHYPA</name>
<proteinExistence type="predicted"/>
<organism evidence="3">
    <name type="scientific">Physcomitrium patens</name>
    <name type="common">Spreading-leaved earth moss</name>
    <name type="synonym">Physcomitrella patens</name>
    <dbReference type="NCBI Taxonomy" id="3218"/>
    <lineage>
        <taxon>Eukaryota</taxon>
        <taxon>Viridiplantae</taxon>
        <taxon>Streptophyta</taxon>
        <taxon>Embryophyta</taxon>
        <taxon>Bryophyta</taxon>
        <taxon>Bryophytina</taxon>
        <taxon>Bryopsida</taxon>
        <taxon>Funariidae</taxon>
        <taxon>Funariales</taxon>
        <taxon>Funariaceae</taxon>
        <taxon>Physcomitrium</taxon>
    </lineage>
</organism>
<dbReference type="EnsemblPlants" id="Pp3c25_13150V3.2">
    <property type="protein sequence ID" value="Pp3c25_13150V3.2"/>
    <property type="gene ID" value="Pp3c25_13150"/>
</dbReference>
<dbReference type="Gene3D" id="2.60.40.150">
    <property type="entry name" value="C2 domain"/>
    <property type="match status" value="1"/>
</dbReference>
<dbReference type="InterPro" id="IPR035892">
    <property type="entry name" value="C2_domain_sf"/>
</dbReference>
<accession>A0A2K1IEP9</accession>
<feature type="domain" description="C2" evidence="2">
    <location>
        <begin position="1"/>
        <end position="103"/>
    </location>
</feature>
<sequence>MDVVYVQITLEWGKEIKATTLLDSGTSVYAKMEYLDLTYTTEKVTDMGGNPVWKETNKFDFVFKPQEKDFITLKLYNKNDTCIGLAKVSYEDIMRLGNGPTPLNVPVFAKKMYEKKCGEVGLKIQRKQQETAGELGLVRIKLVGGHVEKMTSFLEKTAEVHVKLLYEHLQYKSEVLKKSGGKFVWSQDSNRKVYAFAINNKEAKLTLQVYNYEKLVGKCDIKGSDIIERSMKKVDFRVNHDKFVQLEPEDLKNDKGNVGTITFEVNLRHPLIDRRQSFPQFRDLPDPSIKLHKYHSIITTPPPDWVHVQPHSEDVQVRQQAKHHLRQFFRHPSIPEGSDQVPVLETEQHRGNTGNTQVDHQANHHPLQFQGRQWPFEIWLPPNSSNNRLPPNCGKALDPSAPPFPVCDQLPVSELQQHSEGVQFHFQDCNHIPQVPLHPLLPLGPLFLPESRFPSNPPTNKLPHNLGKAPAPFSAPSSGSGKLPAPKQQPDQATRSLQSPIPFPPQSAPSHPGSEQCPAPELPQLEIKKHFFGTYF</sequence>
<dbReference type="Gramene" id="Pp3c25_13150V3.3">
    <property type="protein sequence ID" value="Pp3c25_13150V3.3"/>
    <property type="gene ID" value="Pp3c25_13150"/>
</dbReference>